<reference evidence="1" key="1">
    <citation type="journal article" date="2022" name="Int. J. Mol. Sci.">
        <title>Draft Genome of Tanacetum Coccineum: Genomic Comparison of Closely Related Tanacetum-Family Plants.</title>
        <authorList>
            <person name="Yamashiro T."/>
            <person name="Shiraishi A."/>
            <person name="Nakayama K."/>
            <person name="Satake H."/>
        </authorList>
    </citation>
    <scope>NUCLEOTIDE SEQUENCE</scope>
</reference>
<comment type="caution">
    <text evidence="1">The sequence shown here is derived from an EMBL/GenBank/DDBJ whole genome shotgun (WGS) entry which is preliminary data.</text>
</comment>
<accession>A0ABQ5BVT0</accession>
<sequence>MPAIRSLQKFKGLKSLCIHIPASPKYPYPVKWKIIFGKKLDSLLFLSPNSVYRSKECVDENSHEEEDTELNREKYYTAMSRLNDAVMSHVILLNCIARIPLLEKVTLTDSLKTCRISIDAEKIAEMRKGLTLPYELLVILGHQYDLSVMD</sequence>
<protein>
    <submittedName>
        <fullName evidence="1">Uncharacterized protein</fullName>
    </submittedName>
</protein>
<name>A0ABQ5BVT0_9ASTR</name>
<reference evidence="1" key="2">
    <citation type="submission" date="2022-01" db="EMBL/GenBank/DDBJ databases">
        <authorList>
            <person name="Yamashiro T."/>
            <person name="Shiraishi A."/>
            <person name="Satake H."/>
            <person name="Nakayama K."/>
        </authorList>
    </citation>
    <scope>NUCLEOTIDE SEQUENCE</scope>
</reference>
<organism evidence="1 2">
    <name type="scientific">Tanacetum coccineum</name>
    <dbReference type="NCBI Taxonomy" id="301880"/>
    <lineage>
        <taxon>Eukaryota</taxon>
        <taxon>Viridiplantae</taxon>
        <taxon>Streptophyta</taxon>
        <taxon>Embryophyta</taxon>
        <taxon>Tracheophyta</taxon>
        <taxon>Spermatophyta</taxon>
        <taxon>Magnoliopsida</taxon>
        <taxon>eudicotyledons</taxon>
        <taxon>Gunneridae</taxon>
        <taxon>Pentapetalae</taxon>
        <taxon>asterids</taxon>
        <taxon>campanulids</taxon>
        <taxon>Asterales</taxon>
        <taxon>Asteraceae</taxon>
        <taxon>Asteroideae</taxon>
        <taxon>Anthemideae</taxon>
        <taxon>Anthemidinae</taxon>
        <taxon>Tanacetum</taxon>
    </lineage>
</organism>
<proteinExistence type="predicted"/>
<evidence type="ECO:0000313" key="2">
    <source>
        <dbReference type="Proteomes" id="UP001151760"/>
    </source>
</evidence>
<dbReference type="EMBL" id="BQNB010013583">
    <property type="protein sequence ID" value="GJT17748.1"/>
    <property type="molecule type" value="Genomic_DNA"/>
</dbReference>
<dbReference type="PANTHER" id="PTHR31215">
    <property type="entry name" value="OS05G0510400 PROTEIN-RELATED"/>
    <property type="match status" value="1"/>
</dbReference>
<keyword evidence="2" id="KW-1185">Reference proteome</keyword>
<dbReference type="InterPro" id="IPR044809">
    <property type="entry name" value="AUF1-like"/>
</dbReference>
<dbReference type="Proteomes" id="UP001151760">
    <property type="component" value="Unassembled WGS sequence"/>
</dbReference>
<gene>
    <name evidence="1" type="ORF">Tco_0876454</name>
</gene>
<evidence type="ECO:0000313" key="1">
    <source>
        <dbReference type="EMBL" id="GJT17748.1"/>
    </source>
</evidence>